<sequence length="133" mass="15242">MYMYDSGFAPDFNRVSIFQTIQEQIDLLKFTAWPSKGVIETLNKLHQRLKVQAAWDSFRREHSGLVGNAAFHRCCFMLCLYLPDAICVLESDPTLQRINGWDGGWVDTYAIEDQAIFILEQALQAASPSRYFA</sequence>
<comment type="caution">
    <text evidence="1">The sequence shown here is derived from an EMBL/GenBank/DDBJ whole genome shotgun (WGS) entry which is preliminary data.</text>
</comment>
<accession>A0A9W9QS75</accession>
<organism evidence="1 2">
    <name type="scientific">Penicillium brevicompactum</name>
    <dbReference type="NCBI Taxonomy" id="5074"/>
    <lineage>
        <taxon>Eukaryota</taxon>
        <taxon>Fungi</taxon>
        <taxon>Dikarya</taxon>
        <taxon>Ascomycota</taxon>
        <taxon>Pezizomycotina</taxon>
        <taxon>Eurotiomycetes</taxon>
        <taxon>Eurotiomycetidae</taxon>
        <taxon>Eurotiales</taxon>
        <taxon>Aspergillaceae</taxon>
        <taxon>Penicillium</taxon>
    </lineage>
</organism>
<evidence type="ECO:0000313" key="1">
    <source>
        <dbReference type="EMBL" id="KAJ5344685.1"/>
    </source>
</evidence>
<proteinExistence type="predicted"/>
<evidence type="ECO:0000313" key="2">
    <source>
        <dbReference type="Proteomes" id="UP001147695"/>
    </source>
</evidence>
<dbReference type="Proteomes" id="UP001147695">
    <property type="component" value="Unassembled WGS sequence"/>
</dbReference>
<name>A0A9W9QS75_PENBR</name>
<dbReference type="EMBL" id="JAPZBQ010000002">
    <property type="protein sequence ID" value="KAJ5344685.1"/>
    <property type="molecule type" value="Genomic_DNA"/>
</dbReference>
<reference evidence="1" key="1">
    <citation type="submission" date="2022-12" db="EMBL/GenBank/DDBJ databases">
        <authorList>
            <person name="Petersen C."/>
        </authorList>
    </citation>
    <scope>NUCLEOTIDE SEQUENCE</scope>
    <source>
        <strain evidence="1">IBT 35673</strain>
    </source>
</reference>
<reference evidence="1" key="2">
    <citation type="journal article" date="2023" name="IMA Fungus">
        <title>Comparative genomic study of the Penicillium genus elucidates a diverse pangenome and 15 lateral gene transfer events.</title>
        <authorList>
            <person name="Petersen C."/>
            <person name="Sorensen T."/>
            <person name="Nielsen M.R."/>
            <person name="Sondergaard T.E."/>
            <person name="Sorensen J.L."/>
            <person name="Fitzpatrick D.A."/>
            <person name="Frisvad J.C."/>
            <person name="Nielsen K.L."/>
        </authorList>
    </citation>
    <scope>NUCLEOTIDE SEQUENCE</scope>
    <source>
        <strain evidence="1">IBT 35673</strain>
    </source>
</reference>
<gene>
    <name evidence="1" type="ORF">N7452_002689</name>
</gene>
<protein>
    <submittedName>
        <fullName evidence="1">Uncharacterized protein</fullName>
    </submittedName>
</protein>
<dbReference type="AlphaFoldDB" id="A0A9W9QS75"/>